<name>A0A2P5B4N5_PARAD</name>
<proteinExistence type="predicted"/>
<accession>A0A2P5B4N5</accession>
<dbReference type="EMBL" id="JXTB01000365">
    <property type="protein sequence ID" value="PON43738.1"/>
    <property type="molecule type" value="Genomic_DNA"/>
</dbReference>
<evidence type="ECO:0000313" key="2">
    <source>
        <dbReference type="Proteomes" id="UP000237105"/>
    </source>
</evidence>
<comment type="caution">
    <text evidence="1">The sequence shown here is derived from an EMBL/GenBank/DDBJ whole genome shotgun (WGS) entry which is preliminary data.</text>
</comment>
<protein>
    <submittedName>
        <fullName evidence="1">Uncharacterized protein</fullName>
    </submittedName>
</protein>
<gene>
    <name evidence="1" type="ORF">PanWU01x14_271910</name>
</gene>
<dbReference type="AlphaFoldDB" id="A0A2P5B4N5"/>
<sequence length="107" mass="12209">MKAIQAVIRQLEGGSILIYIITMISGAIRGMSAQNVYRNPFFLREDYLEDILVQHLTRTTKLGLNHLRVFLKLFISTTLPAAVSPPVLHSKFPDFLGLKESRRVLIW</sequence>
<evidence type="ECO:0000313" key="1">
    <source>
        <dbReference type="EMBL" id="PON43738.1"/>
    </source>
</evidence>
<keyword evidence="2" id="KW-1185">Reference proteome</keyword>
<reference evidence="2" key="1">
    <citation type="submission" date="2016-06" db="EMBL/GenBank/DDBJ databases">
        <title>Parallel loss of symbiosis genes in relatives of nitrogen-fixing non-legume Parasponia.</title>
        <authorList>
            <person name="Van Velzen R."/>
            <person name="Holmer R."/>
            <person name="Bu F."/>
            <person name="Rutten L."/>
            <person name="Van Zeijl A."/>
            <person name="Liu W."/>
            <person name="Santuari L."/>
            <person name="Cao Q."/>
            <person name="Sharma T."/>
            <person name="Shen D."/>
            <person name="Roswanjaya Y."/>
            <person name="Wardhani T."/>
            <person name="Kalhor M.S."/>
            <person name="Jansen J."/>
            <person name="Van den Hoogen J."/>
            <person name="Gungor B."/>
            <person name="Hartog M."/>
            <person name="Hontelez J."/>
            <person name="Verver J."/>
            <person name="Yang W.-C."/>
            <person name="Schijlen E."/>
            <person name="Repin R."/>
            <person name="Schilthuizen M."/>
            <person name="Schranz E."/>
            <person name="Heidstra R."/>
            <person name="Miyata K."/>
            <person name="Fedorova E."/>
            <person name="Kohlen W."/>
            <person name="Bisseling T."/>
            <person name="Smit S."/>
            <person name="Geurts R."/>
        </authorList>
    </citation>
    <scope>NUCLEOTIDE SEQUENCE [LARGE SCALE GENOMIC DNA]</scope>
    <source>
        <strain evidence="2">cv. WU1-14</strain>
    </source>
</reference>
<organism evidence="1 2">
    <name type="scientific">Parasponia andersonii</name>
    <name type="common">Sponia andersonii</name>
    <dbReference type="NCBI Taxonomy" id="3476"/>
    <lineage>
        <taxon>Eukaryota</taxon>
        <taxon>Viridiplantae</taxon>
        <taxon>Streptophyta</taxon>
        <taxon>Embryophyta</taxon>
        <taxon>Tracheophyta</taxon>
        <taxon>Spermatophyta</taxon>
        <taxon>Magnoliopsida</taxon>
        <taxon>eudicotyledons</taxon>
        <taxon>Gunneridae</taxon>
        <taxon>Pentapetalae</taxon>
        <taxon>rosids</taxon>
        <taxon>fabids</taxon>
        <taxon>Rosales</taxon>
        <taxon>Cannabaceae</taxon>
        <taxon>Parasponia</taxon>
    </lineage>
</organism>
<dbReference type="Proteomes" id="UP000237105">
    <property type="component" value="Unassembled WGS sequence"/>
</dbReference>